<feature type="transmembrane region" description="Helical" evidence="3">
    <location>
        <begin position="12"/>
        <end position="31"/>
    </location>
</feature>
<dbReference type="InterPro" id="IPR000983">
    <property type="entry name" value="Bac_GSPG_pilin"/>
</dbReference>
<dbReference type="PANTHER" id="PTHR30093:SF34">
    <property type="entry name" value="PREPILIN PEPTIDASE-DEPENDENT PROTEIN D"/>
    <property type="match status" value="1"/>
</dbReference>
<gene>
    <name evidence="4" type="ORF">H8D96_06955</name>
</gene>
<reference evidence="4 5" key="1">
    <citation type="submission" date="2020-08" db="EMBL/GenBank/DDBJ databases">
        <title>Bridging the membrane lipid divide: bacteria of the FCB group superphylum have the potential to synthesize archaeal ether lipids.</title>
        <authorList>
            <person name="Villanueva L."/>
            <person name="Von Meijenfeldt F.A.B."/>
            <person name="Westbye A.B."/>
            <person name="Yadav S."/>
            <person name="Hopmans E.C."/>
            <person name="Dutilh B.E."/>
            <person name="Sinninghe Damste J.S."/>
        </authorList>
    </citation>
    <scope>NUCLEOTIDE SEQUENCE [LARGE SCALE GENOMIC DNA]</scope>
    <source>
        <strain evidence="4">NIOZ-UU17</strain>
    </source>
</reference>
<name>A0A8J6NZW5_9BACT</name>
<dbReference type="Gene3D" id="3.30.700.10">
    <property type="entry name" value="Glycoprotein, Type 4 Pilin"/>
    <property type="match status" value="1"/>
</dbReference>
<keyword evidence="3" id="KW-1133">Transmembrane helix</keyword>
<organism evidence="4 5">
    <name type="scientific">Candidatus Desulfatibia vada</name>
    <dbReference type="NCBI Taxonomy" id="2841696"/>
    <lineage>
        <taxon>Bacteria</taxon>
        <taxon>Pseudomonadati</taxon>
        <taxon>Thermodesulfobacteriota</taxon>
        <taxon>Desulfobacteria</taxon>
        <taxon>Desulfobacterales</taxon>
        <taxon>Desulfobacterales incertae sedis</taxon>
        <taxon>Candidatus Desulfatibia</taxon>
    </lineage>
</organism>
<evidence type="ECO:0000313" key="4">
    <source>
        <dbReference type="EMBL" id="MBC8431643.1"/>
    </source>
</evidence>
<dbReference type="GO" id="GO:0015627">
    <property type="term" value="C:type II protein secretion system complex"/>
    <property type="evidence" value="ECO:0007669"/>
    <property type="project" value="InterPro"/>
</dbReference>
<dbReference type="SUPFAM" id="SSF54523">
    <property type="entry name" value="Pili subunits"/>
    <property type="match status" value="1"/>
</dbReference>
<comment type="similarity">
    <text evidence="1">Belongs to the N-Me-Phe pilin family.</text>
</comment>
<comment type="caution">
    <text evidence="4">The sequence shown here is derived from an EMBL/GenBank/DDBJ whole genome shotgun (WGS) entry which is preliminary data.</text>
</comment>
<evidence type="ECO:0000256" key="1">
    <source>
        <dbReference type="ARBA" id="ARBA00005233"/>
    </source>
</evidence>
<protein>
    <submittedName>
        <fullName evidence="4">Type II secretion system protein</fullName>
    </submittedName>
</protein>
<dbReference type="PROSITE" id="PS00409">
    <property type="entry name" value="PROKAR_NTER_METHYL"/>
    <property type="match status" value="1"/>
</dbReference>
<evidence type="ECO:0000256" key="2">
    <source>
        <dbReference type="ARBA" id="ARBA00022481"/>
    </source>
</evidence>
<keyword evidence="3" id="KW-0812">Transmembrane</keyword>
<dbReference type="PRINTS" id="PR00813">
    <property type="entry name" value="BCTERIALGSPG"/>
</dbReference>
<accession>A0A8J6NZW5</accession>
<dbReference type="GO" id="GO:0015628">
    <property type="term" value="P:protein secretion by the type II secretion system"/>
    <property type="evidence" value="ECO:0007669"/>
    <property type="project" value="InterPro"/>
</dbReference>
<dbReference type="EMBL" id="JACNIG010000161">
    <property type="protein sequence ID" value="MBC8431643.1"/>
    <property type="molecule type" value="Genomic_DNA"/>
</dbReference>
<dbReference type="InterPro" id="IPR012902">
    <property type="entry name" value="N_methyl_site"/>
</dbReference>
<dbReference type="PANTHER" id="PTHR30093">
    <property type="entry name" value="GENERAL SECRETION PATHWAY PROTEIN G"/>
    <property type="match status" value="1"/>
</dbReference>
<dbReference type="AlphaFoldDB" id="A0A8J6NZW5"/>
<keyword evidence="3" id="KW-0472">Membrane</keyword>
<dbReference type="NCBIfam" id="TIGR02532">
    <property type="entry name" value="IV_pilin_GFxxxE"/>
    <property type="match status" value="1"/>
</dbReference>
<keyword evidence="2" id="KW-0488">Methylation</keyword>
<dbReference type="InterPro" id="IPR045584">
    <property type="entry name" value="Pilin-like"/>
</dbReference>
<sequence length="176" mass="18605">MITKFKNQAGFTLIEMLIVIVVLGILAMIIIPQITVSTEDAKVSTLQTNLSGVRSAVETYYAQHASTYPGRNNTGAAGTTGTDGAAALAFVAQLTQYTSEAGLISTTKDTTVYKYGPYIKGSALPNNPFTSTSTLVCDFDEAVITTRSPSGTGEAWRCFPITGVFIANDTTAHAAY</sequence>
<dbReference type="Proteomes" id="UP000605201">
    <property type="component" value="Unassembled WGS sequence"/>
</dbReference>
<proteinExistence type="inferred from homology"/>
<dbReference type="Pfam" id="PF07963">
    <property type="entry name" value="N_methyl"/>
    <property type="match status" value="1"/>
</dbReference>
<evidence type="ECO:0000313" key="5">
    <source>
        <dbReference type="Proteomes" id="UP000605201"/>
    </source>
</evidence>
<evidence type="ECO:0000256" key="3">
    <source>
        <dbReference type="SAM" id="Phobius"/>
    </source>
</evidence>